<protein>
    <submittedName>
        <fullName evidence="1">Uncharacterized protein</fullName>
    </submittedName>
</protein>
<name>A0A086TBK3_HAPC1</name>
<sequence length="268" mass="31447">MAPPQFGNGQSSEAVLRINIPLDSYAEQRQEYRILFRDEAMVRQAILSAESATVPDKEEDKARVIRDEHGRERGKSGWQLAPNKRSTEDITEEDLIKRHRQEALDILEGLRAPRRYYDWKGAQHEEYFNRRAAFELVQSATELVRRRPRATHGPGAKDGKSRPFRWEQFHHTIVDQLSERDRAVFPAWREDMAATLLFMRPEDESGVERVESSFALHEHSLSEFRTTMLDVSARGWRDVLWLSYPWQQLPLGFRKIEALEMQWGEQMI</sequence>
<keyword evidence="2" id="KW-1185">Reference proteome</keyword>
<dbReference type="HOGENOM" id="CLU_1038151_0_0_1"/>
<dbReference type="EMBL" id="JPKY01000016">
    <property type="protein sequence ID" value="KFH46735.1"/>
    <property type="molecule type" value="Genomic_DNA"/>
</dbReference>
<evidence type="ECO:0000313" key="2">
    <source>
        <dbReference type="Proteomes" id="UP000029964"/>
    </source>
</evidence>
<dbReference type="AlphaFoldDB" id="A0A086TBK3"/>
<comment type="caution">
    <text evidence="1">The sequence shown here is derived from an EMBL/GenBank/DDBJ whole genome shotgun (WGS) entry which is preliminary data.</text>
</comment>
<evidence type="ECO:0000313" key="1">
    <source>
        <dbReference type="EMBL" id="KFH46735.1"/>
    </source>
</evidence>
<dbReference type="Proteomes" id="UP000029964">
    <property type="component" value="Unassembled WGS sequence"/>
</dbReference>
<accession>A0A086TBK3</accession>
<reference evidence="2" key="1">
    <citation type="journal article" date="2014" name="Genome Announc.">
        <title>Genome sequence and annotation of Acremonium chrysogenum, producer of the beta-lactam antibiotic cephalosporin C.</title>
        <authorList>
            <person name="Terfehr D."/>
            <person name="Dahlmann T.A."/>
            <person name="Specht T."/>
            <person name="Zadra I."/>
            <person name="Kuernsteiner H."/>
            <person name="Kueck U."/>
        </authorList>
    </citation>
    <scope>NUCLEOTIDE SEQUENCE [LARGE SCALE GENOMIC DNA]</scope>
    <source>
        <strain evidence="2">ATCC 11550 / CBS 779.69 / DSM 880 / IAM 14645 / JCM 23072 / IMI 49137</strain>
    </source>
</reference>
<organism evidence="1 2">
    <name type="scientific">Hapsidospora chrysogenum (strain ATCC 11550 / CBS 779.69 / DSM 880 / IAM 14645 / JCM 23072 / IMI 49137)</name>
    <name type="common">Acremonium chrysogenum</name>
    <dbReference type="NCBI Taxonomy" id="857340"/>
    <lineage>
        <taxon>Eukaryota</taxon>
        <taxon>Fungi</taxon>
        <taxon>Dikarya</taxon>
        <taxon>Ascomycota</taxon>
        <taxon>Pezizomycotina</taxon>
        <taxon>Sordariomycetes</taxon>
        <taxon>Hypocreomycetidae</taxon>
        <taxon>Hypocreales</taxon>
        <taxon>Bionectriaceae</taxon>
        <taxon>Hapsidospora</taxon>
    </lineage>
</organism>
<dbReference type="OrthoDB" id="5056676at2759"/>
<gene>
    <name evidence="1" type="ORF">ACRE_024150</name>
</gene>
<proteinExistence type="predicted"/>